<dbReference type="SUPFAM" id="SSF53335">
    <property type="entry name" value="S-adenosyl-L-methionine-dependent methyltransferases"/>
    <property type="match status" value="1"/>
</dbReference>
<dbReference type="AlphaFoldDB" id="A0A9Q4L514"/>
<reference evidence="2" key="1">
    <citation type="submission" date="2022-06" db="EMBL/GenBank/DDBJ databases">
        <title>Natrinema sp. a new haloarchaeum isolate from saline soil.</title>
        <authorList>
            <person name="Strakova D."/>
            <person name="Galisteo C."/>
            <person name="Sanchez-Porro C."/>
            <person name="Ventosa A."/>
        </authorList>
    </citation>
    <scope>NUCLEOTIDE SEQUENCE</scope>
    <source>
        <strain evidence="2">S1CR25-10</strain>
    </source>
</reference>
<dbReference type="InterPro" id="IPR013216">
    <property type="entry name" value="Methyltransf_11"/>
</dbReference>
<dbReference type="Proteomes" id="UP001154061">
    <property type="component" value="Unassembled WGS sequence"/>
</dbReference>
<protein>
    <submittedName>
        <fullName evidence="2">Class I SAM-dependent methyltransferase</fullName>
    </submittedName>
</protein>
<accession>A0A9Q4L514</accession>
<comment type="caution">
    <text evidence="2">The sequence shown here is derived from an EMBL/GenBank/DDBJ whole genome shotgun (WGS) entry which is preliminary data.</text>
</comment>
<evidence type="ECO:0000313" key="2">
    <source>
        <dbReference type="EMBL" id="MDF9747772.1"/>
    </source>
</evidence>
<dbReference type="InterPro" id="IPR029063">
    <property type="entry name" value="SAM-dependent_MTases_sf"/>
</dbReference>
<dbReference type="InterPro" id="IPR050508">
    <property type="entry name" value="Methyltransf_Superfamily"/>
</dbReference>
<dbReference type="PANTHER" id="PTHR42912">
    <property type="entry name" value="METHYLTRANSFERASE"/>
    <property type="match status" value="1"/>
</dbReference>
<keyword evidence="2" id="KW-0808">Transferase</keyword>
<dbReference type="Gene3D" id="3.40.50.150">
    <property type="entry name" value="Vaccinia Virus protein VP39"/>
    <property type="match status" value="1"/>
</dbReference>
<dbReference type="RefSeq" id="WP_277524076.1">
    <property type="nucleotide sequence ID" value="NZ_JAMQOT010000009.1"/>
</dbReference>
<dbReference type="GO" id="GO:0032259">
    <property type="term" value="P:methylation"/>
    <property type="evidence" value="ECO:0007669"/>
    <property type="project" value="UniProtKB-KW"/>
</dbReference>
<gene>
    <name evidence="2" type="ORF">NDI89_19525</name>
</gene>
<sequence>MGSHNTGAARDPAGERPMSVEDIRESYAECASWIDRLDWLERRLTGRYRRRLFGDVEGRVLDVACGTGTNFPYLPSTVDLVGIDISPEMLATARDRLEELEVDGTVEEMNAQALDFPDDSFDTVISSLSTCTFPDPVAALEEMDRVCKPGGRILLFEHGRSDVGPVARFQDWSADAQYASAGCRWNQEPLELVLSVGLPVRAASTHFLGIFTLIEARPSRDSLVDAVRAHLPNTR</sequence>
<dbReference type="CDD" id="cd02440">
    <property type="entry name" value="AdoMet_MTases"/>
    <property type="match status" value="1"/>
</dbReference>
<evidence type="ECO:0000259" key="1">
    <source>
        <dbReference type="Pfam" id="PF08241"/>
    </source>
</evidence>
<keyword evidence="2" id="KW-0489">Methyltransferase</keyword>
<organism evidence="2 3">
    <name type="scientific">Natrinema salsiterrestre</name>
    <dbReference type="NCBI Taxonomy" id="2950540"/>
    <lineage>
        <taxon>Archaea</taxon>
        <taxon>Methanobacteriati</taxon>
        <taxon>Methanobacteriota</taxon>
        <taxon>Stenosarchaea group</taxon>
        <taxon>Halobacteria</taxon>
        <taxon>Halobacteriales</taxon>
        <taxon>Natrialbaceae</taxon>
        <taxon>Natrinema</taxon>
    </lineage>
</organism>
<evidence type="ECO:0000313" key="3">
    <source>
        <dbReference type="Proteomes" id="UP001154061"/>
    </source>
</evidence>
<keyword evidence="3" id="KW-1185">Reference proteome</keyword>
<name>A0A9Q4L514_9EURY</name>
<dbReference type="Pfam" id="PF08241">
    <property type="entry name" value="Methyltransf_11"/>
    <property type="match status" value="1"/>
</dbReference>
<feature type="domain" description="Methyltransferase type 11" evidence="1">
    <location>
        <begin position="61"/>
        <end position="154"/>
    </location>
</feature>
<dbReference type="EMBL" id="JAMQOT010000009">
    <property type="protein sequence ID" value="MDF9747772.1"/>
    <property type="molecule type" value="Genomic_DNA"/>
</dbReference>
<dbReference type="PANTHER" id="PTHR42912:SF96">
    <property type="entry name" value="METHYLTRANSFERASE DOMAIN-CONTAINING PROTEIN"/>
    <property type="match status" value="1"/>
</dbReference>
<proteinExistence type="predicted"/>
<dbReference type="GO" id="GO:0008757">
    <property type="term" value="F:S-adenosylmethionine-dependent methyltransferase activity"/>
    <property type="evidence" value="ECO:0007669"/>
    <property type="project" value="InterPro"/>
</dbReference>